<keyword evidence="5" id="KW-1185">Reference proteome</keyword>
<dbReference type="InterPro" id="IPR024761">
    <property type="entry name" value="TFIIIC_delta_N"/>
</dbReference>
<name>V2XZB1_MONRO</name>
<dbReference type="PANTHER" id="PTHR15496:SF2">
    <property type="entry name" value="GENERAL TRANSCRIPTION FACTOR 3C POLYPEPTIDE 4"/>
    <property type="match status" value="1"/>
</dbReference>
<dbReference type="SUPFAM" id="SSF50978">
    <property type="entry name" value="WD40 repeat-like"/>
    <property type="match status" value="1"/>
</dbReference>
<reference evidence="4 5" key="1">
    <citation type="journal article" date="2014" name="BMC Genomics">
        <title>Genome and secretome analysis of the hemibiotrophic fungal pathogen, Moniliophthora roreri, which causes frosty pod rot disease of cacao: mechanisms of the biotrophic and necrotrophic phases.</title>
        <authorList>
            <person name="Meinhardt L.W."/>
            <person name="Costa G.G.L."/>
            <person name="Thomazella D.P.T."/>
            <person name="Teixeira P.J.P.L."/>
            <person name="Carazzolle M.F."/>
            <person name="Schuster S.C."/>
            <person name="Carlson J.E."/>
            <person name="Guiltinan M.J."/>
            <person name="Mieczkowski P."/>
            <person name="Farmer A."/>
            <person name="Ramaraj T."/>
            <person name="Crozier J."/>
            <person name="Davis R.E."/>
            <person name="Shao J."/>
            <person name="Melnick R.L."/>
            <person name="Pereira G.A.G."/>
            <person name="Bailey B.A."/>
        </authorList>
    </citation>
    <scope>NUCLEOTIDE SEQUENCE [LARGE SCALE GENOMIC DNA]</scope>
    <source>
        <strain evidence="4 5">MCA 2997</strain>
    </source>
</reference>
<dbReference type="Proteomes" id="UP000017559">
    <property type="component" value="Unassembled WGS sequence"/>
</dbReference>
<dbReference type="InterPro" id="IPR036322">
    <property type="entry name" value="WD40_repeat_dom_sf"/>
</dbReference>
<keyword evidence="1" id="KW-0175">Coiled coil</keyword>
<feature type="coiled-coil region" evidence="1">
    <location>
        <begin position="352"/>
        <end position="379"/>
    </location>
</feature>
<dbReference type="EMBL" id="AWSO01000016">
    <property type="protein sequence ID" value="ESK97865.1"/>
    <property type="molecule type" value="Genomic_DNA"/>
</dbReference>
<comment type="caution">
    <text evidence="4">The sequence shown here is derived from an EMBL/GenBank/DDBJ whole genome shotgun (WGS) entry which is preliminary data.</text>
</comment>
<protein>
    <submittedName>
        <fullName evidence="4">Transcription factor tfiiic complex subunit sfc9</fullName>
    </submittedName>
</protein>
<evidence type="ECO:0000313" key="5">
    <source>
        <dbReference type="Proteomes" id="UP000017559"/>
    </source>
</evidence>
<dbReference type="InterPro" id="IPR024764">
    <property type="entry name" value="TFIIIC_Znf"/>
</dbReference>
<gene>
    <name evidence="4" type="ORF">Moror_17294</name>
</gene>
<evidence type="ECO:0000256" key="1">
    <source>
        <dbReference type="SAM" id="Coils"/>
    </source>
</evidence>
<dbReference type="PANTHER" id="PTHR15496">
    <property type="entry name" value="GENERAL TRANSCRIPTION FACTOR 3C POLYPEPTIDE 4 FAMILY"/>
    <property type="match status" value="1"/>
</dbReference>
<sequence length="732" mass="81288">MIQFDPKAPSAIKWPEYSPEWSAVSLGSIDPSIWTICFSPSGLGFDNGCVMALLTSNMDLSIWMATRNALKGEWIKVVDVTPILLSIYAPDPSRATTTQTLCAQIISITWSSPADFALQPTPNIDTSLLVAGTRAGSLLFFRFDAKKATVNILGTVKVSSQWITHVAFSTWILVEPGICEGTVAYATSAGRIGLVNVRQTIQQGEAEAPRTLFGLNFHIQTTFEHMKGLVIATNAAGITALKWIHPPDRSPVLVYNTPGLVRLWSAPASSTEHWGGSRQFLLKAPRIHATSSSVHPVTGLQYIAARDSLLLCLLDGSYHVLRSFSTSPELQIDGEFSTLQITRSAREVFERVELMTLRKQEKERENEGSKEKEKEREKEIGFRDVNRMCAMGLHDESGVVAWIHEASRPTDFSYKHDAKHNSMFVVARLWDDLTDDAFLIHAVEALLACRTARGLAPLNILRSILFHMRSGPLLERIHTQLLAILSIKEMDTAVLDVVFPEWDGQMSPEFRADMRGSLLRHLSGWDALLSMRMRLLLADYAWKMTGDPKKRSEYGHVAQTLLTTISHRNLRSILKHLGAISSAFTLEDVPFVLRMVVQSVLQGSPADLAKEGERLSGIVHAMFPPEQQASTWDHLDERCPACNKAIPLTNIITAECPNKHIWSRCSITTFILTTPDVRTCIGCTRKAFLPGSSRNNAAKSSLPEGLRGWFVEELLEAVQRCLFCGNAFVTVL</sequence>
<dbReference type="Pfam" id="PF12660">
    <property type="entry name" value="zf-TFIIIC"/>
    <property type="match status" value="1"/>
</dbReference>
<dbReference type="GO" id="GO:0006384">
    <property type="term" value="P:transcription initiation at RNA polymerase III promoter"/>
    <property type="evidence" value="ECO:0007669"/>
    <property type="project" value="InterPro"/>
</dbReference>
<organism evidence="4 5">
    <name type="scientific">Moniliophthora roreri (strain MCA 2997)</name>
    <name type="common">Cocoa frosty pod rot fungus</name>
    <name type="synonym">Crinipellis roreri</name>
    <dbReference type="NCBI Taxonomy" id="1381753"/>
    <lineage>
        <taxon>Eukaryota</taxon>
        <taxon>Fungi</taxon>
        <taxon>Dikarya</taxon>
        <taxon>Basidiomycota</taxon>
        <taxon>Agaricomycotina</taxon>
        <taxon>Agaricomycetes</taxon>
        <taxon>Agaricomycetidae</taxon>
        <taxon>Agaricales</taxon>
        <taxon>Marasmiineae</taxon>
        <taxon>Marasmiaceae</taxon>
        <taxon>Moniliophthora</taxon>
    </lineage>
</organism>
<dbReference type="InterPro" id="IPR044230">
    <property type="entry name" value="GTF3C4"/>
</dbReference>
<evidence type="ECO:0000259" key="2">
    <source>
        <dbReference type="Pfam" id="PF12657"/>
    </source>
</evidence>
<evidence type="ECO:0000259" key="3">
    <source>
        <dbReference type="Pfam" id="PF12660"/>
    </source>
</evidence>
<dbReference type="GO" id="GO:0004402">
    <property type="term" value="F:histone acetyltransferase activity"/>
    <property type="evidence" value="ECO:0007669"/>
    <property type="project" value="InterPro"/>
</dbReference>
<dbReference type="HOGENOM" id="CLU_008513_0_0_1"/>
<dbReference type="OrthoDB" id="421374at2759"/>
<dbReference type="InterPro" id="IPR015943">
    <property type="entry name" value="WD40/YVTN_repeat-like_dom_sf"/>
</dbReference>
<dbReference type="AlphaFoldDB" id="V2XZB1"/>
<dbReference type="GO" id="GO:0000127">
    <property type="term" value="C:transcription factor TFIIIC complex"/>
    <property type="evidence" value="ECO:0007669"/>
    <property type="project" value="InterPro"/>
</dbReference>
<evidence type="ECO:0000313" key="4">
    <source>
        <dbReference type="EMBL" id="ESK97865.1"/>
    </source>
</evidence>
<dbReference type="KEGG" id="mrr:Moror_17294"/>
<accession>V2XZB1</accession>
<feature type="domain" description="Transcription factor IIIC 90kDa subunit N-terminal" evidence="2">
    <location>
        <begin position="25"/>
        <end position="344"/>
    </location>
</feature>
<dbReference type="Pfam" id="PF12657">
    <property type="entry name" value="TFIIIC_delta"/>
    <property type="match status" value="1"/>
</dbReference>
<proteinExistence type="predicted"/>
<feature type="domain" description="Transcription factor IIIC putative zinc-finger" evidence="3">
    <location>
        <begin position="627"/>
        <end position="728"/>
    </location>
</feature>
<dbReference type="STRING" id="1381753.V2XZB1"/>
<dbReference type="Gene3D" id="2.130.10.10">
    <property type="entry name" value="YVTN repeat-like/Quinoprotein amine dehydrogenase"/>
    <property type="match status" value="1"/>
</dbReference>